<organism evidence="2 3">
    <name type="scientific">Phytophthora sojae (strain P6497)</name>
    <name type="common">Soybean stem and root rot agent</name>
    <name type="synonym">Phytophthora megasperma f. sp. glycines</name>
    <dbReference type="NCBI Taxonomy" id="1094619"/>
    <lineage>
        <taxon>Eukaryota</taxon>
        <taxon>Sar</taxon>
        <taxon>Stramenopiles</taxon>
        <taxon>Oomycota</taxon>
        <taxon>Peronosporomycetes</taxon>
        <taxon>Peronosporales</taxon>
        <taxon>Peronosporaceae</taxon>
        <taxon>Phytophthora</taxon>
    </lineage>
</organism>
<protein>
    <submittedName>
        <fullName evidence="2">Uncharacterized protein</fullName>
    </submittedName>
</protein>
<dbReference type="EMBL" id="JH159160">
    <property type="protein sequence ID" value="EGZ09057.1"/>
    <property type="molecule type" value="Genomic_DNA"/>
</dbReference>
<dbReference type="OMA" id="RNGEHKG"/>
<evidence type="ECO:0000256" key="1">
    <source>
        <dbReference type="SAM" id="MobiDB-lite"/>
    </source>
</evidence>
<evidence type="ECO:0000313" key="3">
    <source>
        <dbReference type="Proteomes" id="UP000002640"/>
    </source>
</evidence>
<dbReference type="AlphaFoldDB" id="G5A6V2"/>
<evidence type="ECO:0000313" key="2">
    <source>
        <dbReference type="EMBL" id="EGZ09057.1"/>
    </source>
</evidence>
<accession>G5A6V2</accession>
<proteinExistence type="predicted"/>
<sequence>MTVLPSNTPGTEEIPPLAELRRLKSQAQNGERRGQLRREQREAAKKADNKDKQPDPEPKQSEKSKSKRKTKRGFFKWLFEPAVATSRKVAPPPPPRVRVKIPIVYRNGEHKGVLVGGLRVPFSRSMQSNRRALLLAQDDVSCGIPEDTELVLDFPDRLESEAYEAEQQRKQEEKKRLKQEKLARELAK</sequence>
<reference evidence="2 3" key="1">
    <citation type="journal article" date="2006" name="Science">
        <title>Phytophthora genome sequences uncover evolutionary origins and mechanisms of pathogenesis.</title>
        <authorList>
            <person name="Tyler B.M."/>
            <person name="Tripathy S."/>
            <person name="Zhang X."/>
            <person name="Dehal P."/>
            <person name="Jiang R.H."/>
            <person name="Aerts A."/>
            <person name="Arredondo F.D."/>
            <person name="Baxter L."/>
            <person name="Bensasson D."/>
            <person name="Beynon J.L."/>
            <person name="Chapman J."/>
            <person name="Damasceno C.M."/>
            <person name="Dorrance A.E."/>
            <person name="Dou D."/>
            <person name="Dickerman A.W."/>
            <person name="Dubchak I.L."/>
            <person name="Garbelotto M."/>
            <person name="Gijzen M."/>
            <person name="Gordon S.G."/>
            <person name="Govers F."/>
            <person name="Grunwald N.J."/>
            <person name="Huang W."/>
            <person name="Ivors K.L."/>
            <person name="Jones R.W."/>
            <person name="Kamoun S."/>
            <person name="Krampis K."/>
            <person name="Lamour K.H."/>
            <person name="Lee M.K."/>
            <person name="McDonald W.H."/>
            <person name="Medina M."/>
            <person name="Meijer H.J."/>
            <person name="Nordberg E.K."/>
            <person name="Maclean D.J."/>
            <person name="Ospina-Giraldo M.D."/>
            <person name="Morris P.F."/>
            <person name="Phuntumart V."/>
            <person name="Putnam N.H."/>
            <person name="Rash S."/>
            <person name="Rose J.K."/>
            <person name="Sakihama Y."/>
            <person name="Salamov A.A."/>
            <person name="Savidor A."/>
            <person name="Scheuring C.F."/>
            <person name="Smith B.M."/>
            <person name="Sobral B.W."/>
            <person name="Terry A."/>
            <person name="Torto-Alalibo T.A."/>
            <person name="Win J."/>
            <person name="Xu Z."/>
            <person name="Zhang H."/>
            <person name="Grigoriev I.V."/>
            <person name="Rokhsar D.S."/>
            <person name="Boore J.L."/>
        </authorList>
    </citation>
    <scope>NUCLEOTIDE SEQUENCE [LARGE SCALE GENOMIC DNA]</scope>
    <source>
        <strain evidence="2 3">P6497</strain>
    </source>
</reference>
<dbReference type="GeneID" id="20649300"/>
<dbReference type="Proteomes" id="UP000002640">
    <property type="component" value="Unassembled WGS sequence"/>
</dbReference>
<dbReference type="RefSeq" id="XP_009535690.1">
    <property type="nucleotide sequence ID" value="XM_009537395.1"/>
</dbReference>
<gene>
    <name evidence="2" type="ORF">PHYSODRAFT_352739</name>
</gene>
<feature type="compositionally biased region" description="Polar residues" evidence="1">
    <location>
        <begin position="1"/>
        <end position="10"/>
    </location>
</feature>
<dbReference type="KEGG" id="psoj:PHYSODRAFT_352739"/>
<feature type="region of interest" description="Disordered" evidence="1">
    <location>
        <begin position="1"/>
        <end position="72"/>
    </location>
</feature>
<keyword evidence="3" id="KW-1185">Reference proteome</keyword>
<feature type="compositionally biased region" description="Basic and acidic residues" evidence="1">
    <location>
        <begin position="30"/>
        <end position="64"/>
    </location>
</feature>
<feature type="region of interest" description="Disordered" evidence="1">
    <location>
        <begin position="162"/>
        <end position="188"/>
    </location>
</feature>
<name>G5A6V2_PHYSP</name>
<dbReference type="InParanoid" id="G5A6V2"/>